<evidence type="ECO:0000313" key="2">
    <source>
        <dbReference type="EMBL" id="KAK7406801.1"/>
    </source>
</evidence>
<name>A0AAN9SX68_PSOTE</name>
<gene>
    <name evidence="2" type="ORF">VNO78_08434</name>
</gene>
<protein>
    <submittedName>
        <fullName evidence="2">Uncharacterized protein</fullName>
    </submittedName>
</protein>
<reference evidence="2 3" key="1">
    <citation type="submission" date="2024-01" db="EMBL/GenBank/DDBJ databases">
        <title>The genomes of 5 underutilized Papilionoideae crops provide insights into root nodulation and disease resistanc.</title>
        <authorList>
            <person name="Jiang F."/>
        </authorList>
    </citation>
    <scope>NUCLEOTIDE SEQUENCE [LARGE SCALE GENOMIC DNA]</scope>
    <source>
        <strain evidence="2">DUOXIRENSHENG_FW03</strain>
        <tissue evidence="2">Leaves</tissue>
    </source>
</reference>
<accession>A0AAN9SX68</accession>
<organism evidence="2 3">
    <name type="scientific">Psophocarpus tetragonolobus</name>
    <name type="common">Winged bean</name>
    <name type="synonym">Dolichos tetragonolobus</name>
    <dbReference type="NCBI Taxonomy" id="3891"/>
    <lineage>
        <taxon>Eukaryota</taxon>
        <taxon>Viridiplantae</taxon>
        <taxon>Streptophyta</taxon>
        <taxon>Embryophyta</taxon>
        <taxon>Tracheophyta</taxon>
        <taxon>Spermatophyta</taxon>
        <taxon>Magnoliopsida</taxon>
        <taxon>eudicotyledons</taxon>
        <taxon>Gunneridae</taxon>
        <taxon>Pentapetalae</taxon>
        <taxon>rosids</taxon>
        <taxon>fabids</taxon>
        <taxon>Fabales</taxon>
        <taxon>Fabaceae</taxon>
        <taxon>Papilionoideae</taxon>
        <taxon>50 kb inversion clade</taxon>
        <taxon>NPAAA clade</taxon>
        <taxon>indigoferoid/millettioid clade</taxon>
        <taxon>Phaseoleae</taxon>
        <taxon>Psophocarpus</taxon>
    </lineage>
</organism>
<proteinExistence type="predicted"/>
<evidence type="ECO:0000313" key="3">
    <source>
        <dbReference type="Proteomes" id="UP001386955"/>
    </source>
</evidence>
<feature type="region of interest" description="Disordered" evidence="1">
    <location>
        <begin position="1"/>
        <end position="22"/>
    </location>
</feature>
<keyword evidence="3" id="KW-1185">Reference proteome</keyword>
<feature type="compositionally biased region" description="Low complexity" evidence="1">
    <location>
        <begin position="1"/>
        <end position="19"/>
    </location>
</feature>
<dbReference type="EMBL" id="JAYMYS010000002">
    <property type="protein sequence ID" value="KAK7406801.1"/>
    <property type="molecule type" value="Genomic_DNA"/>
</dbReference>
<sequence>MATSSSSFPSPISPVSAFSTSDHSLVPPVKQGNAKINYKQTIILASNHIETKSYYFLNVFWYKNEKCFMCSRNNSTVLLRPGRNTRTVDQ</sequence>
<evidence type="ECO:0000256" key="1">
    <source>
        <dbReference type="SAM" id="MobiDB-lite"/>
    </source>
</evidence>
<dbReference type="Proteomes" id="UP001386955">
    <property type="component" value="Unassembled WGS sequence"/>
</dbReference>
<dbReference type="AlphaFoldDB" id="A0AAN9SX68"/>
<comment type="caution">
    <text evidence="2">The sequence shown here is derived from an EMBL/GenBank/DDBJ whole genome shotgun (WGS) entry which is preliminary data.</text>
</comment>